<feature type="domain" description="GMPS ATP-PPase" evidence="13">
    <location>
        <begin position="218"/>
        <end position="410"/>
    </location>
</feature>
<dbReference type="InterPro" id="IPR025777">
    <property type="entry name" value="GMPS_ATP_PPase_dom"/>
</dbReference>
<reference evidence="14 15" key="1">
    <citation type="submission" date="2016-11" db="EMBL/GenBank/DDBJ databases">
        <authorList>
            <person name="Jaros S."/>
            <person name="Januszkiewicz K."/>
            <person name="Wedrychowicz H."/>
        </authorList>
    </citation>
    <scope>NUCLEOTIDE SEQUENCE [LARGE SCALE GENOMIC DNA]</scope>
    <source>
        <strain evidence="14 15">DSM 14916</strain>
    </source>
</reference>
<dbReference type="InterPro" id="IPR022310">
    <property type="entry name" value="NAD/GMP_synthase"/>
</dbReference>
<protein>
    <recommendedName>
        <fullName evidence="4 11">GMP synthase [glutamine-hydrolyzing]</fullName>
        <ecNumber evidence="3 11">6.3.5.2</ecNumber>
    </recommendedName>
    <alternativeName>
        <fullName evidence="11">GMP synthetase</fullName>
    </alternativeName>
    <alternativeName>
        <fullName evidence="11">Glutamine amidotransferase</fullName>
    </alternativeName>
</protein>
<comment type="pathway">
    <text evidence="2 11">Purine metabolism; GMP biosynthesis; GMP from XMP (L-Gln route): step 1/1.</text>
</comment>
<dbReference type="InterPro" id="IPR022955">
    <property type="entry name" value="GMP_synthase"/>
</dbReference>
<dbReference type="EC" id="6.3.5.2" evidence="3 11"/>
<dbReference type="Pfam" id="PF02540">
    <property type="entry name" value="NAD_synthase"/>
    <property type="match status" value="1"/>
</dbReference>
<dbReference type="Gene3D" id="3.40.50.880">
    <property type="match status" value="1"/>
</dbReference>
<evidence type="ECO:0000256" key="11">
    <source>
        <dbReference type="HAMAP-Rule" id="MF_00344"/>
    </source>
</evidence>
<feature type="binding site" evidence="12">
    <location>
        <begin position="245"/>
        <end position="251"/>
    </location>
    <ligand>
        <name>ATP</name>
        <dbReference type="ChEBI" id="CHEBI:30616"/>
    </ligand>
</feature>
<dbReference type="NCBIfam" id="TIGR00888">
    <property type="entry name" value="guaA_Nterm"/>
    <property type="match status" value="1"/>
</dbReference>
<dbReference type="Gene3D" id="3.30.300.10">
    <property type="match status" value="1"/>
</dbReference>
<gene>
    <name evidence="11" type="primary">guaA</name>
    <name evidence="14" type="ORF">SAMN02745194_02498</name>
</gene>
<dbReference type="GO" id="GO:0005829">
    <property type="term" value="C:cytosol"/>
    <property type="evidence" value="ECO:0007669"/>
    <property type="project" value="TreeGrafter"/>
</dbReference>
<dbReference type="FunFam" id="3.30.300.10:FF:000002">
    <property type="entry name" value="GMP synthase [glutamine-hydrolyzing]"/>
    <property type="match status" value="1"/>
</dbReference>
<dbReference type="AlphaFoldDB" id="A0A1M6J2E8"/>
<evidence type="ECO:0000313" key="14">
    <source>
        <dbReference type="EMBL" id="SHJ40868.1"/>
    </source>
</evidence>
<dbReference type="PROSITE" id="PS51273">
    <property type="entry name" value="GATASE_TYPE_1"/>
    <property type="match status" value="1"/>
</dbReference>
<dbReference type="CDD" id="cd01742">
    <property type="entry name" value="GATase1_GMP_Synthase"/>
    <property type="match status" value="1"/>
</dbReference>
<evidence type="ECO:0000256" key="3">
    <source>
        <dbReference type="ARBA" id="ARBA00012746"/>
    </source>
</evidence>
<comment type="function">
    <text evidence="1 11">Catalyzes the synthesis of GMP from XMP.</text>
</comment>
<evidence type="ECO:0000256" key="2">
    <source>
        <dbReference type="ARBA" id="ARBA00005153"/>
    </source>
</evidence>
<dbReference type="FunFam" id="3.40.50.620:FF:000001">
    <property type="entry name" value="GMP synthase [glutamine-hydrolyzing]"/>
    <property type="match status" value="1"/>
</dbReference>
<dbReference type="Proteomes" id="UP000184387">
    <property type="component" value="Unassembled WGS sequence"/>
</dbReference>
<dbReference type="CDD" id="cd01997">
    <property type="entry name" value="GMP_synthase_C"/>
    <property type="match status" value="1"/>
</dbReference>
<dbReference type="InterPro" id="IPR017926">
    <property type="entry name" value="GATASE"/>
</dbReference>
<dbReference type="InterPro" id="IPR001674">
    <property type="entry name" value="GMP_synth_C"/>
</dbReference>
<keyword evidence="7 11" id="KW-0332">GMP biosynthesis</keyword>
<feature type="active site" evidence="11">
    <location>
        <position position="191"/>
    </location>
</feature>
<feature type="active site" description="Nucleophile" evidence="11">
    <location>
        <position position="101"/>
    </location>
</feature>
<evidence type="ECO:0000313" key="15">
    <source>
        <dbReference type="Proteomes" id="UP000184387"/>
    </source>
</evidence>
<sequence>MAAMADTTPPAPYANLPGSERHQRLLILDFGSQVTQLIARRLREEGVYCEIWPFTADEARIRAFDPMGIILSGGPASVTEGESPRAPQAVFGMGLPVLGICYGQQTMCAQLGGQVEGSDHREFGRAHVVVAEDCELFQGVWDKGAREQVWMSHGDRVTALPPGFRAVATSEGAPFAAIADDARHFYGVQFHPEVVHTPHGHALLKNFVRRICGAKGDWTMGAFRHEEIERIRAKVGKGKVVCGLSGGVDSSVAAVLLHEAIGDQLTCIYVDHGLMRGGETEQVVSTFRDRFNIKLIHRDASDLFLGALAGVTDPEVKRKTIGRLFIEVFEEEQAKLGGADFLAQGTLYPDVIESVSATGGPSVTIKSHHNVGGLPEGMRMQLVEPLRELFKDEVRALGRELGVPEVIVGRHPFPGPGLAIRIPGEVTREKVAILQKADAIFLEEIRNANLYDAIWQAFVVLLPVRTVGVMGDGRTYDQACALRAVTSTDGMTADVYPFDVSFLSRVANRIVNEVRGINRVTYDVTSKPPGTIEWE</sequence>
<dbReference type="Gene3D" id="3.40.50.620">
    <property type="entry name" value="HUPs"/>
    <property type="match status" value="1"/>
</dbReference>
<feature type="active site" evidence="11">
    <location>
        <position position="193"/>
    </location>
</feature>
<dbReference type="Pfam" id="PF00958">
    <property type="entry name" value="GMP_synt_C"/>
    <property type="match status" value="1"/>
</dbReference>
<organism evidence="14 15">
    <name type="scientific">Muricoccus roseus</name>
    <dbReference type="NCBI Taxonomy" id="198092"/>
    <lineage>
        <taxon>Bacteria</taxon>
        <taxon>Pseudomonadati</taxon>
        <taxon>Pseudomonadota</taxon>
        <taxon>Alphaproteobacteria</taxon>
        <taxon>Acetobacterales</taxon>
        <taxon>Roseomonadaceae</taxon>
        <taxon>Muricoccus</taxon>
    </lineage>
</organism>
<dbReference type="Pfam" id="PF00117">
    <property type="entry name" value="GATase"/>
    <property type="match status" value="1"/>
</dbReference>
<keyword evidence="10 11" id="KW-0315">Glutamine amidotransferase</keyword>
<dbReference type="InterPro" id="IPR014729">
    <property type="entry name" value="Rossmann-like_a/b/a_fold"/>
</dbReference>
<dbReference type="OrthoDB" id="9802219at2"/>
<evidence type="ECO:0000259" key="13">
    <source>
        <dbReference type="PROSITE" id="PS51553"/>
    </source>
</evidence>
<dbReference type="PRINTS" id="PR00097">
    <property type="entry name" value="ANTSNTHASEII"/>
</dbReference>
<dbReference type="GO" id="GO:0005524">
    <property type="term" value="F:ATP binding"/>
    <property type="evidence" value="ECO:0007669"/>
    <property type="project" value="UniProtKB-UniRule"/>
</dbReference>
<evidence type="ECO:0000256" key="5">
    <source>
        <dbReference type="ARBA" id="ARBA00022598"/>
    </source>
</evidence>
<comment type="catalytic activity">
    <reaction evidence="11">
        <text>XMP + L-glutamine + ATP + H2O = GMP + L-glutamate + AMP + diphosphate + 2 H(+)</text>
        <dbReference type="Rhea" id="RHEA:11680"/>
        <dbReference type="ChEBI" id="CHEBI:15377"/>
        <dbReference type="ChEBI" id="CHEBI:15378"/>
        <dbReference type="ChEBI" id="CHEBI:29985"/>
        <dbReference type="ChEBI" id="CHEBI:30616"/>
        <dbReference type="ChEBI" id="CHEBI:33019"/>
        <dbReference type="ChEBI" id="CHEBI:57464"/>
        <dbReference type="ChEBI" id="CHEBI:58115"/>
        <dbReference type="ChEBI" id="CHEBI:58359"/>
        <dbReference type="ChEBI" id="CHEBI:456215"/>
        <dbReference type="EC" id="6.3.5.2"/>
    </reaction>
</comment>
<evidence type="ECO:0000256" key="1">
    <source>
        <dbReference type="ARBA" id="ARBA00002332"/>
    </source>
</evidence>
<dbReference type="SUPFAM" id="SSF52317">
    <property type="entry name" value="Class I glutamine amidotransferase-like"/>
    <property type="match status" value="1"/>
</dbReference>
<keyword evidence="9 11" id="KW-0067">ATP-binding</keyword>
<evidence type="ECO:0000256" key="6">
    <source>
        <dbReference type="ARBA" id="ARBA00022741"/>
    </source>
</evidence>
<dbReference type="PANTHER" id="PTHR11922">
    <property type="entry name" value="GMP SYNTHASE-RELATED"/>
    <property type="match status" value="1"/>
</dbReference>
<evidence type="ECO:0000256" key="9">
    <source>
        <dbReference type="ARBA" id="ARBA00022840"/>
    </source>
</evidence>
<keyword evidence="8 11" id="KW-0658">Purine biosynthesis</keyword>
<keyword evidence="15" id="KW-1185">Reference proteome</keyword>
<dbReference type="InterPro" id="IPR029062">
    <property type="entry name" value="Class_I_gatase-like"/>
</dbReference>
<evidence type="ECO:0000256" key="8">
    <source>
        <dbReference type="ARBA" id="ARBA00022755"/>
    </source>
</evidence>
<dbReference type="PRINTS" id="PR00096">
    <property type="entry name" value="GATASE"/>
</dbReference>
<comment type="subunit">
    <text evidence="11">Homodimer.</text>
</comment>
<dbReference type="UniPathway" id="UPA00189">
    <property type="reaction ID" value="UER00296"/>
</dbReference>
<keyword evidence="5 11" id="KW-0436">Ligase</keyword>
<dbReference type="PROSITE" id="PS51553">
    <property type="entry name" value="GMPS_ATP_PPASE"/>
    <property type="match status" value="1"/>
</dbReference>
<name>A0A1M6J2E8_9PROT</name>
<evidence type="ECO:0000256" key="4">
    <source>
        <dbReference type="ARBA" id="ARBA00021562"/>
    </source>
</evidence>
<dbReference type="EMBL" id="FQZF01000013">
    <property type="protein sequence ID" value="SHJ40868.1"/>
    <property type="molecule type" value="Genomic_DNA"/>
</dbReference>
<evidence type="ECO:0000256" key="10">
    <source>
        <dbReference type="ARBA" id="ARBA00022962"/>
    </source>
</evidence>
<dbReference type="STRING" id="198092.SAMN02745194_02498"/>
<dbReference type="PANTHER" id="PTHR11922:SF2">
    <property type="entry name" value="GMP SYNTHASE [GLUTAMINE-HYDROLYZING]"/>
    <property type="match status" value="1"/>
</dbReference>
<dbReference type="NCBIfam" id="NF000848">
    <property type="entry name" value="PRK00074.1"/>
    <property type="match status" value="1"/>
</dbReference>
<evidence type="ECO:0000256" key="12">
    <source>
        <dbReference type="PROSITE-ProRule" id="PRU00886"/>
    </source>
</evidence>
<dbReference type="SUPFAM" id="SSF52402">
    <property type="entry name" value="Adenine nucleotide alpha hydrolases-like"/>
    <property type="match status" value="1"/>
</dbReference>
<dbReference type="InterPro" id="IPR004739">
    <property type="entry name" value="GMP_synth_GATase"/>
</dbReference>
<dbReference type="GO" id="GO:0003921">
    <property type="term" value="F:GMP synthase activity"/>
    <property type="evidence" value="ECO:0007669"/>
    <property type="project" value="InterPro"/>
</dbReference>
<proteinExistence type="inferred from homology"/>
<keyword evidence="6 11" id="KW-0547">Nucleotide-binding</keyword>
<evidence type="ECO:0000256" key="7">
    <source>
        <dbReference type="ARBA" id="ARBA00022749"/>
    </source>
</evidence>
<dbReference type="SUPFAM" id="SSF54810">
    <property type="entry name" value="GMP synthetase C-terminal dimerisation domain"/>
    <property type="match status" value="1"/>
</dbReference>
<dbReference type="FunFam" id="3.40.50.880:FF:000001">
    <property type="entry name" value="GMP synthase [glutamine-hydrolyzing]"/>
    <property type="match status" value="1"/>
</dbReference>
<dbReference type="NCBIfam" id="TIGR00884">
    <property type="entry name" value="guaA_Cterm"/>
    <property type="match status" value="1"/>
</dbReference>
<accession>A0A1M6J2E8</accession>
<dbReference type="HAMAP" id="MF_00344">
    <property type="entry name" value="GMP_synthase"/>
    <property type="match status" value="1"/>
</dbReference>